<keyword evidence="2" id="KW-0378">Hydrolase</keyword>
<dbReference type="GO" id="GO:0016787">
    <property type="term" value="F:hydrolase activity"/>
    <property type="evidence" value="ECO:0007669"/>
    <property type="project" value="UniProtKB-KW"/>
</dbReference>
<keyword evidence="3" id="KW-1185">Reference proteome</keyword>
<dbReference type="Pfam" id="PF12697">
    <property type="entry name" value="Abhydrolase_6"/>
    <property type="match status" value="1"/>
</dbReference>
<dbReference type="Proteomes" id="UP000317155">
    <property type="component" value="Unassembled WGS sequence"/>
</dbReference>
<evidence type="ECO:0000313" key="3">
    <source>
        <dbReference type="Proteomes" id="UP000317155"/>
    </source>
</evidence>
<dbReference type="EMBL" id="VJVV01000001">
    <property type="protein sequence ID" value="TRO83769.1"/>
    <property type="molecule type" value="Genomic_DNA"/>
</dbReference>
<sequence>MEPEDLQFNVPDLRIFISMRRFFTPTLLLLFLLVAGCATPVGVRTLDSREADRKLAANVLTGEQLSSPTIHIINRLGLANTFADDRATAIASLHDKLLENGVLKQDLLFALTETSFLQAVESENPAYYLAAALYAYAFLFHGEAPQAKNAMSAFEPRLRTAVDLYNRSIAKGFTSQENPSQVRLAGGTYPLPFGHLQVDFDSRHLQWGNFRFVELVQAAEIDVRGLRNKYRWPGIGAPLVASTRYTKGIDAPGFAYVISGMKVPLTAFLRFTDLETGLRAGTLHSALEIYTTDKATSVRVEDREIPVEYELSSALASTLEGSQMYKLEIPGLLRGDINPLKKVPRFRNGVFLTSPYKPGQIPLVLVHGTASSPARWAELINEVNNDRELWGRYQIWLFLYDTGNPVLYSAGILAEGLKSVVEELDPEGKDPALREMVIVGHSQGGLLTRMMATESGTAFWDNAFSESFETLAESPKVKELLQQSVVYSPLLFVKRLVFIATPHGGSYVAGGWIGRLATKLIHLPPRVVEFGKDIAMLPTTKGAALFALRDIPRSTDDMDPKSEFVRTLTTLPMATDVPFHSIIAVKNPEDPREKWHDGVVAYGSAHLEEAESELIIPSGHSVQSEPAAIEEIRRILVEHLRATTSTQWAVERSPERAAR</sequence>
<dbReference type="OrthoDB" id="556502at2"/>
<dbReference type="InterPro" id="IPR029058">
    <property type="entry name" value="AB_hydrolase_fold"/>
</dbReference>
<accession>A0A550JKM5</accession>
<reference evidence="2 3" key="1">
    <citation type="submission" date="2019-07" db="EMBL/GenBank/DDBJ databases">
        <title>Insights of Desulfuromonas acetexigens electromicrobiology.</title>
        <authorList>
            <person name="Katuri K."/>
            <person name="Sapireddy V."/>
            <person name="Shaw D.R."/>
            <person name="Saikaly P."/>
        </authorList>
    </citation>
    <scope>NUCLEOTIDE SEQUENCE [LARGE SCALE GENOMIC DNA]</scope>
    <source>
        <strain evidence="2 3">2873</strain>
    </source>
</reference>
<dbReference type="InterPro" id="IPR000073">
    <property type="entry name" value="AB_hydrolase_1"/>
</dbReference>
<dbReference type="SUPFAM" id="SSF53474">
    <property type="entry name" value="alpha/beta-Hydrolases"/>
    <property type="match status" value="1"/>
</dbReference>
<gene>
    <name evidence="2" type="ORF">FL622_00880</name>
</gene>
<evidence type="ECO:0000313" key="2">
    <source>
        <dbReference type="EMBL" id="TRO83769.1"/>
    </source>
</evidence>
<evidence type="ECO:0000259" key="1">
    <source>
        <dbReference type="Pfam" id="PF12697"/>
    </source>
</evidence>
<dbReference type="Gene3D" id="3.40.50.1820">
    <property type="entry name" value="alpha/beta hydrolase"/>
    <property type="match status" value="1"/>
</dbReference>
<comment type="caution">
    <text evidence="2">The sequence shown here is derived from an EMBL/GenBank/DDBJ whole genome shotgun (WGS) entry which is preliminary data.</text>
</comment>
<organism evidence="2 3">
    <name type="scientific">Trichloromonas acetexigens</name>
    <dbReference type="NCBI Taxonomy" id="38815"/>
    <lineage>
        <taxon>Bacteria</taxon>
        <taxon>Pseudomonadati</taxon>
        <taxon>Thermodesulfobacteriota</taxon>
        <taxon>Desulfuromonadia</taxon>
        <taxon>Desulfuromonadales</taxon>
        <taxon>Trichloromonadaceae</taxon>
        <taxon>Trichloromonas</taxon>
    </lineage>
</organism>
<proteinExistence type="predicted"/>
<protein>
    <submittedName>
        <fullName evidence="2">Alpha/beta fold hydrolase</fullName>
    </submittedName>
</protein>
<feature type="domain" description="AB hydrolase-1" evidence="1">
    <location>
        <begin position="363"/>
        <end position="630"/>
    </location>
</feature>
<dbReference type="AlphaFoldDB" id="A0A550JKM5"/>
<name>A0A550JKM5_9BACT</name>